<dbReference type="NCBIfam" id="TIGR02966">
    <property type="entry name" value="phoR_proteo"/>
    <property type="match status" value="1"/>
</dbReference>
<dbReference type="SMART" id="SM00388">
    <property type="entry name" value="HisKA"/>
    <property type="match status" value="1"/>
</dbReference>
<dbReference type="GO" id="GO:0000155">
    <property type="term" value="F:phosphorelay sensor kinase activity"/>
    <property type="evidence" value="ECO:0007669"/>
    <property type="project" value="InterPro"/>
</dbReference>
<evidence type="ECO:0000256" key="14">
    <source>
        <dbReference type="ARBA" id="ARBA00022989"/>
    </source>
</evidence>
<dbReference type="InterPro" id="IPR005467">
    <property type="entry name" value="His_kinase_dom"/>
</dbReference>
<dbReference type="FunFam" id="3.30.565.10:FF:000032">
    <property type="entry name" value="Phosphate regulon sensor histidine kinase PhoR"/>
    <property type="match status" value="1"/>
</dbReference>
<keyword evidence="9 21" id="KW-0808">Transferase</keyword>
<keyword evidence="11" id="KW-0547">Nucleotide-binding</keyword>
<dbReference type="GO" id="GO:0005524">
    <property type="term" value="F:ATP binding"/>
    <property type="evidence" value="ECO:0007669"/>
    <property type="project" value="UniProtKB-KW"/>
</dbReference>
<dbReference type="SUPFAM" id="SSF55874">
    <property type="entry name" value="ATPase domain of HSP90 chaperone/DNA topoisomerase II/histidine kinase"/>
    <property type="match status" value="1"/>
</dbReference>
<dbReference type="InterPro" id="IPR035965">
    <property type="entry name" value="PAS-like_dom_sf"/>
</dbReference>
<dbReference type="GO" id="GO:0016036">
    <property type="term" value="P:cellular response to phosphate starvation"/>
    <property type="evidence" value="ECO:0007669"/>
    <property type="project" value="TreeGrafter"/>
</dbReference>
<keyword evidence="5" id="KW-0813">Transport</keyword>
<dbReference type="InterPro" id="IPR021766">
    <property type="entry name" value="PhoR_N"/>
</dbReference>
<organism evidence="21 23">
    <name type="scientific">Faucicola osloensis</name>
    <name type="common">Moraxella osloensis</name>
    <dbReference type="NCBI Taxonomy" id="34062"/>
    <lineage>
        <taxon>Bacteria</taxon>
        <taxon>Pseudomonadati</taxon>
        <taxon>Pseudomonadota</taxon>
        <taxon>Gammaproteobacteria</taxon>
        <taxon>Moraxellales</taxon>
        <taxon>Moraxellaceae</taxon>
        <taxon>Faucicola</taxon>
    </lineage>
</organism>
<keyword evidence="23" id="KW-1185">Reference proteome</keyword>
<dbReference type="GO" id="GO:0004721">
    <property type="term" value="F:phosphoprotein phosphatase activity"/>
    <property type="evidence" value="ECO:0007669"/>
    <property type="project" value="InterPro"/>
</dbReference>
<reference evidence="20 22" key="1">
    <citation type="submission" date="2017-12" db="EMBL/GenBank/DDBJ databases">
        <title>Phylogenetic diversity of female urinary microbiome.</title>
        <authorList>
            <person name="Thomas-White K."/>
            <person name="Wolfe A.J."/>
        </authorList>
    </citation>
    <scope>NUCLEOTIDE SEQUENCE [LARGE SCALE GENOMIC DNA]</scope>
    <source>
        <strain evidence="20 22">UMB0416</strain>
    </source>
</reference>
<keyword evidence="8" id="KW-0592">Phosphate transport</keyword>
<evidence type="ECO:0000256" key="16">
    <source>
        <dbReference type="ARBA" id="ARBA00023136"/>
    </source>
</evidence>
<dbReference type="InterPro" id="IPR000014">
    <property type="entry name" value="PAS"/>
</dbReference>
<dbReference type="CDD" id="cd00130">
    <property type="entry name" value="PAS"/>
    <property type="match status" value="1"/>
</dbReference>
<dbReference type="FunFam" id="1.10.287.130:FF:000001">
    <property type="entry name" value="Two-component sensor histidine kinase"/>
    <property type="match status" value="1"/>
</dbReference>
<keyword evidence="7" id="KW-0597">Phosphoprotein</keyword>
<reference evidence="21 23" key="2">
    <citation type="submission" date="2018-06" db="EMBL/GenBank/DDBJ databases">
        <authorList>
            <consortium name="Pathogen Informatics"/>
            <person name="Doyle S."/>
        </authorList>
    </citation>
    <scope>NUCLEOTIDE SEQUENCE [LARGE SCALE GENOMIC DNA]</scope>
    <source>
        <strain evidence="21 23">NCTC10465</strain>
    </source>
</reference>
<keyword evidence="14 18" id="KW-1133">Transmembrane helix</keyword>
<dbReference type="Gene3D" id="3.30.565.10">
    <property type="entry name" value="Histidine kinase-like ATPase, C-terminal domain"/>
    <property type="match status" value="1"/>
</dbReference>
<sequence>MDARKINMWASISPVVTAGVAGLLIGGLLGFWGWGLAIGLCLYQLYFLWSIQRFKAWYNKNPDELPPAFEPNLNVIASNIYQVNRQEKLAHQQTVSLVQKVRDSLSALQDSIMLIDKNDCIEWWNNSAERLFHFKAPDQGRNVLTIIRNPLFHQYYHHIEDYPDGVRIHSPSNIERYVQCKITKFGQEKLLLIYDVTRFQHLEQMRKDFVANVSHELRTPLTVIMGYVETLSEQPDLDPRIARAFTQMMQQSQRMNNIINDLLLLSRLENDEKPTEPKDIDIPKMLMQLFDDAQMYNKSYDHMIHLHIDSTLHILGYEDYLRSALSNLITNAMKYTPKGGEISISWYECDAGVCFSVTDNGIGIEQRHIQRLTERFYRVDTGRSRDTGGTGLGLAIVKHVLYQHHATLDITSTVGKGSTFTVTFPKSASIPTQSLNPASPQS</sequence>
<dbReference type="SMART" id="SM00387">
    <property type="entry name" value="HATPase_c"/>
    <property type="match status" value="1"/>
</dbReference>
<evidence type="ECO:0000256" key="3">
    <source>
        <dbReference type="ARBA" id="ARBA00012438"/>
    </source>
</evidence>
<dbReference type="Gene3D" id="1.10.287.130">
    <property type="match status" value="1"/>
</dbReference>
<dbReference type="Pfam" id="PF11808">
    <property type="entry name" value="PhoR"/>
    <property type="match status" value="1"/>
</dbReference>
<feature type="transmembrane region" description="Helical" evidence="18">
    <location>
        <begin position="7"/>
        <end position="25"/>
    </location>
</feature>
<dbReference type="InterPro" id="IPR036097">
    <property type="entry name" value="HisK_dim/P_sf"/>
</dbReference>
<dbReference type="InterPro" id="IPR003661">
    <property type="entry name" value="HisK_dim/P_dom"/>
</dbReference>
<keyword evidence="13" id="KW-0067">ATP-binding</keyword>
<evidence type="ECO:0000313" key="20">
    <source>
        <dbReference type="EMBL" id="PKZ68781.1"/>
    </source>
</evidence>
<evidence type="ECO:0000313" key="23">
    <source>
        <dbReference type="Proteomes" id="UP000255230"/>
    </source>
</evidence>
<dbReference type="Pfam" id="PF02518">
    <property type="entry name" value="HATPase_c"/>
    <property type="match status" value="1"/>
</dbReference>
<comment type="catalytic activity">
    <reaction evidence="1">
        <text>ATP + protein L-histidine = ADP + protein N-phospho-L-histidine.</text>
        <dbReference type="EC" id="2.7.13.3"/>
    </reaction>
</comment>
<evidence type="ECO:0000256" key="12">
    <source>
        <dbReference type="ARBA" id="ARBA00022777"/>
    </source>
</evidence>
<dbReference type="SUPFAM" id="SSF55785">
    <property type="entry name" value="PYP-like sensor domain (PAS domain)"/>
    <property type="match status" value="1"/>
</dbReference>
<dbReference type="KEGG" id="mos:AXE82_08390"/>
<keyword evidence="16 18" id="KW-0472">Membrane</keyword>
<dbReference type="InterPro" id="IPR004358">
    <property type="entry name" value="Sig_transdc_His_kin-like_C"/>
</dbReference>
<dbReference type="InterPro" id="IPR036890">
    <property type="entry name" value="HATPase_C_sf"/>
</dbReference>
<evidence type="ECO:0000256" key="6">
    <source>
        <dbReference type="ARBA" id="ARBA00022475"/>
    </source>
</evidence>
<gene>
    <name evidence="21" type="primary">phoR</name>
    <name evidence="20" type="ORF">CYJ96_06355</name>
    <name evidence="21" type="ORF">NCTC10465_01959</name>
</gene>
<dbReference type="Proteomes" id="UP000234914">
    <property type="component" value="Unassembled WGS sequence"/>
</dbReference>
<dbReference type="EMBL" id="PKJS01000007">
    <property type="protein sequence ID" value="PKZ68781.1"/>
    <property type="molecule type" value="Genomic_DNA"/>
</dbReference>
<keyword evidence="15" id="KW-0902">Two-component regulatory system</keyword>
<dbReference type="PANTHER" id="PTHR45453:SF1">
    <property type="entry name" value="PHOSPHATE REGULON SENSOR PROTEIN PHOR"/>
    <property type="match status" value="1"/>
</dbReference>
<dbReference type="Gene3D" id="3.30.450.20">
    <property type="entry name" value="PAS domain"/>
    <property type="match status" value="1"/>
</dbReference>
<dbReference type="EC" id="2.7.13.3" evidence="3"/>
<evidence type="ECO:0000313" key="22">
    <source>
        <dbReference type="Proteomes" id="UP000234914"/>
    </source>
</evidence>
<dbReference type="Proteomes" id="UP000255230">
    <property type="component" value="Unassembled WGS sequence"/>
</dbReference>
<dbReference type="PROSITE" id="PS50109">
    <property type="entry name" value="HIS_KIN"/>
    <property type="match status" value="1"/>
</dbReference>
<evidence type="ECO:0000256" key="17">
    <source>
        <dbReference type="ARBA" id="ARBA00025207"/>
    </source>
</evidence>
<feature type="domain" description="Histidine kinase" evidence="19">
    <location>
        <begin position="212"/>
        <end position="428"/>
    </location>
</feature>
<proteinExistence type="predicted"/>
<dbReference type="GO" id="GO:0005886">
    <property type="term" value="C:plasma membrane"/>
    <property type="evidence" value="ECO:0007669"/>
    <property type="project" value="UniProtKB-SubCell"/>
</dbReference>
<evidence type="ECO:0000256" key="8">
    <source>
        <dbReference type="ARBA" id="ARBA00022592"/>
    </source>
</evidence>
<evidence type="ECO:0000256" key="4">
    <source>
        <dbReference type="ARBA" id="ARBA00019665"/>
    </source>
</evidence>
<evidence type="ECO:0000256" key="15">
    <source>
        <dbReference type="ARBA" id="ARBA00023012"/>
    </source>
</evidence>
<dbReference type="Pfam" id="PF00512">
    <property type="entry name" value="HisKA"/>
    <property type="match status" value="1"/>
</dbReference>
<dbReference type="SUPFAM" id="SSF47384">
    <property type="entry name" value="Homodimeric domain of signal transducing histidine kinase"/>
    <property type="match status" value="1"/>
</dbReference>
<comment type="function">
    <text evidence="17">Member of the two-component regulatory system PhoR/PhoB involved in the phosphate regulon genes expression. PhoR may function as a membrane-associated protein kinase that phosphorylates PhoB in response to environmental signals.</text>
</comment>
<evidence type="ECO:0000256" key="2">
    <source>
        <dbReference type="ARBA" id="ARBA00004236"/>
    </source>
</evidence>
<name>A0A0X8K777_FAUOS</name>
<evidence type="ECO:0000313" key="21">
    <source>
        <dbReference type="EMBL" id="STY98153.1"/>
    </source>
</evidence>
<dbReference type="PRINTS" id="PR00344">
    <property type="entry name" value="BCTRLSENSOR"/>
</dbReference>
<keyword evidence="10 18" id="KW-0812">Transmembrane</keyword>
<keyword evidence="6" id="KW-1003">Cell membrane</keyword>
<evidence type="ECO:0000256" key="7">
    <source>
        <dbReference type="ARBA" id="ARBA00022553"/>
    </source>
</evidence>
<evidence type="ECO:0000256" key="18">
    <source>
        <dbReference type="SAM" id="Phobius"/>
    </source>
</evidence>
<dbReference type="InterPro" id="IPR050351">
    <property type="entry name" value="BphY/WalK/GraS-like"/>
</dbReference>
<dbReference type="InterPro" id="IPR014310">
    <property type="entry name" value="Sig_transdc_His_kinase_PhoR"/>
</dbReference>
<protein>
    <recommendedName>
        <fullName evidence="4">Phosphate regulon sensor protein PhoR</fullName>
        <ecNumber evidence="3">2.7.13.3</ecNumber>
    </recommendedName>
</protein>
<dbReference type="RefSeq" id="WP_062333606.1">
    <property type="nucleotide sequence ID" value="NZ_PKJS01000007.1"/>
</dbReference>
<accession>A0A0X8K777</accession>
<comment type="subcellular location">
    <subcellularLocation>
        <location evidence="2">Cell membrane</location>
    </subcellularLocation>
</comment>
<dbReference type="EMBL" id="UGPY01000001">
    <property type="protein sequence ID" value="STY98153.1"/>
    <property type="molecule type" value="Genomic_DNA"/>
</dbReference>
<dbReference type="InterPro" id="IPR003594">
    <property type="entry name" value="HATPase_dom"/>
</dbReference>
<evidence type="ECO:0000259" key="19">
    <source>
        <dbReference type="PROSITE" id="PS50109"/>
    </source>
</evidence>
<evidence type="ECO:0000256" key="13">
    <source>
        <dbReference type="ARBA" id="ARBA00022840"/>
    </source>
</evidence>
<evidence type="ECO:0000256" key="9">
    <source>
        <dbReference type="ARBA" id="ARBA00022679"/>
    </source>
</evidence>
<dbReference type="PANTHER" id="PTHR45453">
    <property type="entry name" value="PHOSPHATE REGULON SENSOR PROTEIN PHOR"/>
    <property type="match status" value="1"/>
</dbReference>
<dbReference type="CDD" id="cd00082">
    <property type="entry name" value="HisKA"/>
    <property type="match status" value="1"/>
</dbReference>
<dbReference type="AlphaFoldDB" id="A0A0X8K777"/>
<evidence type="ECO:0000256" key="5">
    <source>
        <dbReference type="ARBA" id="ARBA00022448"/>
    </source>
</evidence>
<evidence type="ECO:0000256" key="11">
    <source>
        <dbReference type="ARBA" id="ARBA00022741"/>
    </source>
</evidence>
<dbReference type="GO" id="GO:0006817">
    <property type="term" value="P:phosphate ion transport"/>
    <property type="evidence" value="ECO:0007669"/>
    <property type="project" value="UniProtKB-KW"/>
</dbReference>
<evidence type="ECO:0000256" key="1">
    <source>
        <dbReference type="ARBA" id="ARBA00000085"/>
    </source>
</evidence>
<evidence type="ECO:0000256" key="10">
    <source>
        <dbReference type="ARBA" id="ARBA00022692"/>
    </source>
</evidence>
<keyword evidence="12 20" id="KW-0418">Kinase</keyword>